<evidence type="ECO:0000313" key="3">
    <source>
        <dbReference type="Proteomes" id="UP001233999"/>
    </source>
</evidence>
<evidence type="ECO:0000256" key="1">
    <source>
        <dbReference type="SAM" id="Phobius"/>
    </source>
</evidence>
<feature type="transmembrane region" description="Helical" evidence="1">
    <location>
        <begin position="9"/>
        <end position="37"/>
    </location>
</feature>
<feature type="transmembrane region" description="Helical" evidence="1">
    <location>
        <begin position="57"/>
        <end position="78"/>
    </location>
</feature>
<dbReference type="AlphaFoldDB" id="A0AAD7ZI65"/>
<keyword evidence="1" id="KW-0812">Transmembrane</keyword>
<keyword evidence="1" id="KW-0472">Membrane</keyword>
<reference evidence="2" key="1">
    <citation type="journal article" date="2023" name="IScience">
        <title>Live-bearing cockroach genome reveals convergent evolutionary mechanisms linked to viviparity in insects and beyond.</title>
        <authorList>
            <person name="Fouks B."/>
            <person name="Harrison M.C."/>
            <person name="Mikhailova A.A."/>
            <person name="Marchal E."/>
            <person name="English S."/>
            <person name="Carruthers M."/>
            <person name="Jennings E.C."/>
            <person name="Chiamaka E.L."/>
            <person name="Frigard R.A."/>
            <person name="Pippel M."/>
            <person name="Attardo G.M."/>
            <person name="Benoit J.B."/>
            <person name="Bornberg-Bauer E."/>
            <person name="Tobe S.S."/>
        </authorList>
    </citation>
    <scope>NUCLEOTIDE SEQUENCE</scope>
    <source>
        <strain evidence="2">Stay&amp;Tobe</strain>
    </source>
</reference>
<gene>
    <name evidence="2" type="ORF">L9F63_003978</name>
</gene>
<protein>
    <submittedName>
        <fullName evidence="2">Uncharacterized protein</fullName>
    </submittedName>
</protein>
<dbReference type="Proteomes" id="UP001233999">
    <property type="component" value="Unassembled WGS sequence"/>
</dbReference>
<feature type="non-terminal residue" evidence="2">
    <location>
        <position position="117"/>
    </location>
</feature>
<feature type="non-terminal residue" evidence="2">
    <location>
        <position position="1"/>
    </location>
</feature>
<name>A0AAD7ZI65_DIPPU</name>
<sequence>RDIAANRHFLLSSSFVCVVLHLTGPLDLIFSWVFRVLDSNLLTLFQDLIFHVPNRNIFFFFYICDSVLALVMLAGPAFDMDPHLPSNFLSEYWSLTVITTYTCPTPRLGKLVLNGKL</sequence>
<keyword evidence="3" id="KW-1185">Reference proteome</keyword>
<proteinExistence type="predicted"/>
<evidence type="ECO:0000313" key="2">
    <source>
        <dbReference type="EMBL" id="KAJ9580343.1"/>
    </source>
</evidence>
<comment type="caution">
    <text evidence="2">The sequence shown here is derived from an EMBL/GenBank/DDBJ whole genome shotgun (WGS) entry which is preliminary data.</text>
</comment>
<accession>A0AAD7ZI65</accession>
<reference evidence="2" key="2">
    <citation type="submission" date="2023-05" db="EMBL/GenBank/DDBJ databases">
        <authorList>
            <person name="Fouks B."/>
        </authorList>
    </citation>
    <scope>NUCLEOTIDE SEQUENCE</scope>
    <source>
        <strain evidence="2">Stay&amp;Tobe</strain>
        <tissue evidence="2">Testes</tissue>
    </source>
</reference>
<keyword evidence="1" id="KW-1133">Transmembrane helix</keyword>
<dbReference type="EMBL" id="JASPKZ010008345">
    <property type="protein sequence ID" value="KAJ9580343.1"/>
    <property type="molecule type" value="Genomic_DNA"/>
</dbReference>
<organism evidence="2 3">
    <name type="scientific">Diploptera punctata</name>
    <name type="common">Pacific beetle cockroach</name>
    <dbReference type="NCBI Taxonomy" id="6984"/>
    <lineage>
        <taxon>Eukaryota</taxon>
        <taxon>Metazoa</taxon>
        <taxon>Ecdysozoa</taxon>
        <taxon>Arthropoda</taxon>
        <taxon>Hexapoda</taxon>
        <taxon>Insecta</taxon>
        <taxon>Pterygota</taxon>
        <taxon>Neoptera</taxon>
        <taxon>Polyneoptera</taxon>
        <taxon>Dictyoptera</taxon>
        <taxon>Blattodea</taxon>
        <taxon>Blaberoidea</taxon>
        <taxon>Blaberidae</taxon>
        <taxon>Diplopterinae</taxon>
        <taxon>Diploptera</taxon>
    </lineage>
</organism>